<feature type="non-terminal residue" evidence="1">
    <location>
        <position position="52"/>
    </location>
</feature>
<dbReference type="Proteomes" id="UP000594638">
    <property type="component" value="Unassembled WGS sequence"/>
</dbReference>
<evidence type="ECO:0000313" key="2">
    <source>
        <dbReference type="Proteomes" id="UP000594638"/>
    </source>
</evidence>
<name>A0A8S0UNC9_OLEEU</name>
<sequence length="52" mass="6062">MANNREAELTRRVKAASCRQRQRGLVRFKQLLCVYLSSTKYQIGLIPLRPVE</sequence>
<keyword evidence="2" id="KW-1185">Reference proteome</keyword>
<proteinExistence type="predicted"/>
<dbReference type="Gramene" id="OE9A044601T1">
    <property type="protein sequence ID" value="OE9A044601C1"/>
    <property type="gene ID" value="OE9A044601"/>
</dbReference>
<reference evidence="1 2" key="1">
    <citation type="submission" date="2019-12" db="EMBL/GenBank/DDBJ databases">
        <authorList>
            <person name="Alioto T."/>
            <person name="Alioto T."/>
            <person name="Gomez Garrido J."/>
        </authorList>
    </citation>
    <scope>NUCLEOTIDE SEQUENCE [LARGE SCALE GENOMIC DNA]</scope>
</reference>
<protein>
    <submittedName>
        <fullName evidence="1">Uncharacterized protein</fullName>
    </submittedName>
</protein>
<accession>A0A8S0UNC9</accession>
<organism evidence="1 2">
    <name type="scientific">Olea europaea subsp. europaea</name>
    <dbReference type="NCBI Taxonomy" id="158383"/>
    <lineage>
        <taxon>Eukaryota</taxon>
        <taxon>Viridiplantae</taxon>
        <taxon>Streptophyta</taxon>
        <taxon>Embryophyta</taxon>
        <taxon>Tracheophyta</taxon>
        <taxon>Spermatophyta</taxon>
        <taxon>Magnoliopsida</taxon>
        <taxon>eudicotyledons</taxon>
        <taxon>Gunneridae</taxon>
        <taxon>Pentapetalae</taxon>
        <taxon>asterids</taxon>
        <taxon>lamiids</taxon>
        <taxon>Lamiales</taxon>
        <taxon>Oleaceae</taxon>
        <taxon>Oleeae</taxon>
        <taxon>Olea</taxon>
    </lineage>
</organism>
<comment type="caution">
    <text evidence="1">The sequence shown here is derived from an EMBL/GenBank/DDBJ whole genome shotgun (WGS) entry which is preliminary data.</text>
</comment>
<evidence type="ECO:0000313" key="1">
    <source>
        <dbReference type="EMBL" id="CAA3019377.1"/>
    </source>
</evidence>
<dbReference type="AlphaFoldDB" id="A0A8S0UNC9"/>
<dbReference type="EMBL" id="CACTIH010008302">
    <property type="protein sequence ID" value="CAA3019377.1"/>
    <property type="molecule type" value="Genomic_DNA"/>
</dbReference>
<gene>
    <name evidence="1" type="ORF">OLEA9_A044601</name>
</gene>